<organism evidence="1 2">
    <name type="scientific">Fibrobacter succinogenes (strain ATCC 19169 / S85)</name>
    <dbReference type="NCBI Taxonomy" id="59374"/>
    <lineage>
        <taxon>Bacteria</taxon>
        <taxon>Pseudomonadati</taxon>
        <taxon>Fibrobacterota</taxon>
        <taxon>Fibrobacteria</taxon>
        <taxon>Fibrobacterales</taxon>
        <taxon>Fibrobacteraceae</taxon>
        <taxon>Fibrobacter</taxon>
    </lineage>
</organism>
<dbReference type="InterPro" id="IPR003772">
    <property type="entry name" value="YceD"/>
</dbReference>
<gene>
    <name evidence="1" type="ordered locus">FSU_2536</name>
</gene>
<accession>D9S5H0</accession>
<dbReference type="KEGG" id="fsc:FSU_2536"/>
<dbReference type="Pfam" id="PF02620">
    <property type="entry name" value="YceD"/>
    <property type="match status" value="1"/>
</dbReference>
<dbReference type="HOGENOM" id="CLU_1617715_0_0_0"/>
<name>D9S5H0_FIBSS</name>
<protein>
    <recommendedName>
        <fullName evidence="3">ACR, COG1399</fullName>
    </recommendedName>
</protein>
<evidence type="ECO:0000313" key="2">
    <source>
        <dbReference type="Proteomes" id="UP000000517"/>
    </source>
</evidence>
<dbReference type="EMBL" id="CP002158">
    <property type="protein sequence ID" value="ADL24963.1"/>
    <property type="molecule type" value="Genomic_DNA"/>
</dbReference>
<dbReference type="RefSeq" id="WP_014546668.1">
    <property type="nucleotide sequence ID" value="NC_013410.1"/>
</dbReference>
<evidence type="ECO:0008006" key="3">
    <source>
        <dbReference type="Google" id="ProtNLM"/>
    </source>
</evidence>
<sequence>MRINIAQKLTDSEDQRVVWSHADAPEIFDELHLKGDLVAEVLVSPEGNGKCLVTGTISGVQTLTCVRSLDLFDRPFETEIVVEVERGACAAQELHDDDDDVFAYTIPQTQDFVDVSECVRQLVTLQEPIAPVKNPDEDFIFVTNNQAGDGADAEKPLDPRWEKLKALKSKMENRS</sequence>
<dbReference type="STRING" id="59374.FSU_2536"/>
<dbReference type="eggNOG" id="COG1399">
    <property type="taxonomic scope" value="Bacteria"/>
</dbReference>
<dbReference type="Proteomes" id="UP000000517">
    <property type="component" value="Chromosome"/>
</dbReference>
<evidence type="ECO:0000313" key="1">
    <source>
        <dbReference type="EMBL" id="ADL24963.1"/>
    </source>
</evidence>
<dbReference type="OrthoDB" id="9790372at2"/>
<reference evidence="2" key="1">
    <citation type="submission" date="2010-08" db="EMBL/GenBank/DDBJ databases">
        <title>Complete sequence of Fibrobacter succinogenes subsp. succinogenes S85.</title>
        <authorList>
            <person name="Durkin A.S."/>
            <person name="Nelson K.E."/>
            <person name="Morrison M."/>
            <person name="Forsberg C.W."/>
            <person name="Wilson D.B."/>
            <person name="Russell J.B."/>
            <person name="Cann I.K.O."/>
            <person name="Mackie R.I."/>
            <person name="White B.A."/>
        </authorList>
    </citation>
    <scope>NUCLEOTIDE SEQUENCE [LARGE SCALE GENOMIC DNA]</scope>
    <source>
        <strain evidence="2">ATCC 19169 / S85</strain>
    </source>
</reference>
<proteinExistence type="predicted"/>
<dbReference type="AlphaFoldDB" id="D9S5H0"/>